<name>A0A161Q2M5_9PROT</name>
<dbReference type="GO" id="GO:0008270">
    <property type="term" value="F:zinc ion binding"/>
    <property type="evidence" value="ECO:0007669"/>
    <property type="project" value="InterPro"/>
</dbReference>
<dbReference type="Pfam" id="PF00107">
    <property type="entry name" value="ADH_zinc_N"/>
    <property type="match status" value="1"/>
</dbReference>
<dbReference type="OrthoDB" id="9809185at2"/>
<evidence type="ECO:0000256" key="3">
    <source>
        <dbReference type="ARBA" id="ARBA00022723"/>
    </source>
</evidence>
<keyword evidence="5" id="KW-0560">Oxidoreductase</keyword>
<dbReference type="CDD" id="cd08254">
    <property type="entry name" value="hydroxyacyl_CoA_DH"/>
    <property type="match status" value="1"/>
</dbReference>
<evidence type="ECO:0000256" key="1">
    <source>
        <dbReference type="ARBA" id="ARBA00001947"/>
    </source>
</evidence>
<dbReference type="Proteomes" id="UP000075787">
    <property type="component" value="Unassembled WGS sequence"/>
</dbReference>
<dbReference type="Gene3D" id="3.40.50.720">
    <property type="entry name" value="NAD(P)-binding Rossmann-like Domain"/>
    <property type="match status" value="1"/>
</dbReference>
<dbReference type="InterPro" id="IPR017614">
    <property type="entry name" value="Dearomat_deydrogenase"/>
</dbReference>
<dbReference type="Gene3D" id="3.90.180.10">
    <property type="entry name" value="Medium-chain alcohol dehydrogenases, catalytic domain"/>
    <property type="match status" value="1"/>
</dbReference>
<dbReference type="SUPFAM" id="SSF51735">
    <property type="entry name" value="NAD(P)-binding Rossmann-fold domains"/>
    <property type="match status" value="1"/>
</dbReference>
<evidence type="ECO:0000256" key="5">
    <source>
        <dbReference type="ARBA" id="ARBA00023002"/>
    </source>
</evidence>
<evidence type="ECO:0000259" key="8">
    <source>
        <dbReference type="Pfam" id="PF08240"/>
    </source>
</evidence>
<dbReference type="PANTHER" id="PTHR42940">
    <property type="entry name" value="ALCOHOL DEHYDROGENASE 1-RELATED"/>
    <property type="match status" value="1"/>
</dbReference>
<dbReference type="RefSeq" id="WP_062764916.1">
    <property type="nucleotide sequence ID" value="NZ_CP121045.1"/>
</dbReference>
<evidence type="ECO:0000313" key="11">
    <source>
        <dbReference type="Proteomes" id="UP000075787"/>
    </source>
</evidence>
<dbReference type="InterPro" id="IPR011032">
    <property type="entry name" value="GroES-like_sf"/>
</dbReference>
<dbReference type="GO" id="GO:0004022">
    <property type="term" value="F:alcohol dehydrogenase (NAD+) activity"/>
    <property type="evidence" value="ECO:0007669"/>
    <property type="project" value="TreeGrafter"/>
</dbReference>
<dbReference type="NCBIfam" id="TIGR03201">
    <property type="entry name" value="dearomat_had"/>
    <property type="match status" value="1"/>
</dbReference>
<feature type="domain" description="Alcohol dehydrogenase-like N-terminal" evidence="8">
    <location>
        <begin position="35"/>
        <end position="147"/>
    </location>
</feature>
<dbReference type="InterPro" id="IPR013154">
    <property type="entry name" value="ADH-like_N"/>
</dbReference>
<evidence type="ECO:0000313" key="9">
    <source>
        <dbReference type="EMBL" id="HAE47208.1"/>
    </source>
</evidence>
<evidence type="ECO:0000259" key="7">
    <source>
        <dbReference type="Pfam" id="PF00107"/>
    </source>
</evidence>
<keyword evidence="4 6" id="KW-0862">Zinc</keyword>
<dbReference type="InterPro" id="IPR002328">
    <property type="entry name" value="ADH_Zn_CS"/>
</dbReference>
<protein>
    <submittedName>
        <fullName evidence="9">6-hydroxycyclohex-1-ene-1-carbonyl-CoA dehydrogenase</fullName>
    </submittedName>
</protein>
<keyword evidence="3 6" id="KW-0479">Metal-binding</keyword>
<dbReference type="GO" id="GO:0005737">
    <property type="term" value="C:cytoplasm"/>
    <property type="evidence" value="ECO:0007669"/>
    <property type="project" value="TreeGrafter"/>
</dbReference>
<comment type="similarity">
    <text evidence="2 6">Belongs to the zinc-containing alcohol dehydrogenase family.</text>
</comment>
<dbReference type="SUPFAM" id="SSF50129">
    <property type="entry name" value="GroES-like"/>
    <property type="match status" value="1"/>
</dbReference>
<comment type="caution">
    <text evidence="10">The sequence shown here is derived from an EMBL/GenBank/DDBJ whole genome shotgun (WGS) entry which is preliminary data.</text>
</comment>
<organism evidence="10 11">
    <name type="scientific">Tistrella mobilis</name>
    <dbReference type="NCBI Taxonomy" id="171437"/>
    <lineage>
        <taxon>Bacteria</taxon>
        <taxon>Pseudomonadati</taxon>
        <taxon>Pseudomonadota</taxon>
        <taxon>Alphaproteobacteria</taxon>
        <taxon>Geminicoccales</taxon>
        <taxon>Geminicoccaceae</taxon>
        <taxon>Tistrella</taxon>
    </lineage>
</organism>
<gene>
    <name evidence="9" type="primary">had</name>
    <name evidence="10" type="ORF">AUP44_06515</name>
    <name evidence="9" type="ORF">DCK97_07280</name>
</gene>
<dbReference type="AlphaFoldDB" id="A0A161Q2M5"/>
<sequence>MHLTCNAWQMQPGAGGAAAGFSLEAIDLPAPQLSAGEALVEIAGCGICGTDLSYFYGGVPTVASPPLILGHEVSGRVVEVATAADEALLGRHVVVPTVIPCRKCELCRSGRANRCLRQRMLGGNYGTRGGFASHVAVPAGELTPIPEDCPLPLARMAVVADAVSTPFQAVRRARLNAGDKVIVIGATGGLGVYVSQWAKLAGAAMVVGIARDAARLDELKAHGLDAAIPVGDGDVDHIRHELWNLCRAGGHNPRWSWTIFEASGTLAGQRLGLDLLTFASKLILVGYAGGDITTALSKVMAYDAEIIGSWGCDPRLYADVIAHVSSGDVDIMPFTETRPMSRIRESFAELKERRSGLRRIVLTNDWAAEPD</sequence>
<dbReference type="Proteomes" id="UP000257706">
    <property type="component" value="Unassembled WGS sequence"/>
</dbReference>
<dbReference type="GeneID" id="97241845"/>
<reference evidence="10 11" key="1">
    <citation type="submission" date="2015-12" db="EMBL/GenBank/DDBJ databases">
        <title>Genome sequence of Tistrella mobilis MCCC 1A02139.</title>
        <authorList>
            <person name="Lu L."/>
            <person name="Lai Q."/>
            <person name="Shao Z."/>
            <person name="Qian P."/>
        </authorList>
    </citation>
    <scope>NUCLEOTIDE SEQUENCE [LARGE SCALE GENOMIC DNA]</scope>
    <source>
        <strain evidence="10 11">MCCC 1A02139</strain>
    </source>
</reference>
<evidence type="ECO:0000256" key="2">
    <source>
        <dbReference type="ARBA" id="ARBA00008072"/>
    </source>
</evidence>
<evidence type="ECO:0000313" key="10">
    <source>
        <dbReference type="EMBL" id="KYO51862.1"/>
    </source>
</evidence>
<feature type="domain" description="Alcohol dehydrogenase-like C-terminal" evidence="7">
    <location>
        <begin position="189"/>
        <end position="324"/>
    </location>
</feature>
<dbReference type="InterPro" id="IPR036291">
    <property type="entry name" value="NAD(P)-bd_dom_sf"/>
</dbReference>
<dbReference type="InterPro" id="IPR013149">
    <property type="entry name" value="ADH-like_C"/>
</dbReference>
<comment type="cofactor">
    <cofactor evidence="1 6">
        <name>Zn(2+)</name>
        <dbReference type="ChEBI" id="CHEBI:29105"/>
    </cofactor>
</comment>
<dbReference type="PANTHER" id="PTHR42940:SF8">
    <property type="entry name" value="VACUOLAR PROTEIN SORTING-ASSOCIATED PROTEIN 11"/>
    <property type="match status" value="1"/>
</dbReference>
<evidence type="ECO:0000313" key="12">
    <source>
        <dbReference type="Proteomes" id="UP000257706"/>
    </source>
</evidence>
<dbReference type="PROSITE" id="PS00059">
    <property type="entry name" value="ADH_ZINC"/>
    <property type="match status" value="1"/>
</dbReference>
<evidence type="ECO:0000256" key="6">
    <source>
        <dbReference type="RuleBase" id="RU361277"/>
    </source>
</evidence>
<evidence type="ECO:0000256" key="4">
    <source>
        <dbReference type="ARBA" id="ARBA00022833"/>
    </source>
</evidence>
<dbReference type="Pfam" id="PF08240">
    <property type="entry name" value="ADH_N"/>
    <property type="match status" value="1"/>
</dbReference>
<dbReference type="EMBL" id="DMAI01000116">
    <property type="protein sequence ID" value="HAE47208.1"/>
    <property type="molecule type" value="Genomic_DNA"/>
</dbReference>
<reference evidence="9 12" key="2">
    <citation type="journal article" date="2018" name="Nat. Biotechnol.">
        <title>A standardized bacterial taxonomy based on genome phylogeny substantially revises the tree of life.</title>
        <authorList>
            <person name="Parks D.H."/>
            <person name="Chuvochina M."/>
            <person name="Waite D.W."/>
            <person name="Rinke C."/>
            <person name="Skarshewski A."/>
            <person name="Chaumeil P.A."/>
            <person name="Hugenholtz P."/>
        </authorList>
    </citation>
    <scope>NUCLEOTIDE SEQUENCE [LARGE SCALE GENOMIC DNA]</scope>
    <source>
        <strain evidence="9">UBA8739</strain>
    </source>
</reference>
<dbReference type="EMBL" id="LPZR01000164">
    <property type="protein sequence ID" value="KYO51862.1"/>
    <property type="molecule type" value="Genomic_DNA"/>
</dbReference>
<proteinExistence type="inferred from homology"/>
<accession>A0A161Q2M5</accession>